<feature type="compositionally biased region" description="Basic and acidic residues" evidence="1">
    <location>
        <begin position="347"/>
        <end position="358"/>
    </location>
</feature>
<protein>
    <submittedName>
        <fullName evidence="2">Uncharacterized protein</fullName>
    </submittedName>
</protein>
<feature type="compositionally biased region" description="Polar residues" evidence="1">
    <location>
        <begin position="254"/>
        <end position="267"/>
    </location>
</feature>
<accession>A0A0D2L915</accession>
<keyword evidence="3" id="KW-1185">Reference proteome</keyword>
<feature type="compositionally biased region" description="Basic and acidic residues" evidence="1">
    <location>
        <begin position="13"/>
        <end position="25"/>
    </location>
</feature>
<reference evidence="3" key="1">
    <citation type="submission" date="2014-04" db="EMBL/GenBank/DDBJ databases">
        <title>Evolutionary Origins and Diversification of the Mycorrhizal Mutualists.</title>
        <authorList>
            <consortium name="DOE Joint Genome Institute"/>
            <consortium name="Mycorrhizal Genomics Consortium"/>
            <person name="Kohler A."/>
            <person name="Kuo A."/>
            <person name="Nagy L.G."/>
            <person name="Floudas D."/>
            <person name="Copeland A."/>
            <person name="Barry K.W."/>
            <person name="Cichocki N."/>
            <person name="Veneault-Fourrey C."/>
            <person name="LaButti K."/>
            <person name="Lindquist E.A."/>
            <person name="Lipzen A."/>
            <person name="Lundell T."/>
            <person name="Morin E."/>
            <person name="Murat C."/>
            <person name="Riley R."/>
            <person name="Ohm R."/>
            <person name="Sun H."/>
            <person name="Tunlid A."/>
            <person name="Henrissat B."/>
            <person name="Grigoriev I.V."/>
            <person name="Hibbett D.S."/>
            <person name="Martin F."/>
        </authorList>
    </citation>
    <scope>NUCLEOTIDE SEQUENCE [LARGE SCALE GENOMIC DNA]</scope>
    <source>
        <strain evidence="3">FD-334 SS-4</strain>
    </source>
</reference>
<feature type="compositionally biased region" description="Basic and acidic residues" evidence="1">
    <location>
        <begin position="131"/>
        <end position="169"/>
    </location>
</feature>
<name>A0A0D2L915_HYPSF</name>
<feature type="compositionally biased region" description="Basic and acidic residues" evidence="1">
    <location>
        <begin position="68"/>
        <end position="77"/>
    </location>
</feature>
<dbReference type="EMBL" id="KN817541">
    <property type="protein sequence ID" value="KJA23677.1"/>
    <property type="molecule type" value="Genomic_DNA"/>
</dbReference>
<gene>
    <name evidence="2" type="ORF">HYPSUDRAFT_569398</name>
</gene>
<proteinExistence type="predicted"/>
<feature type="compositionally biased region" description="Low complexity" evidence="1">
    <location>
        <begin position="302"/>
        <end position="316"/>
    </location>
</feature>
<dbReference type="STRING" id="945553.A0A0D2L915"/>
<feature type="compositionally biased region" description="Low complexity" evidence="1">
    <location>
        <begin position="276"/>
        <end position="285"/>
    </location>
</feature>
<sequence>MKVICAKFQSTRSWEREQRERKRLEVSNVVHSPPRRYTSTGPSLAGTPSVAVHAAVEDTLYDSSGGAPRDKHPEDSHAFYGHGHSQSLVPRKASLPGLGLAQAPTGLSSSLGRADSFAVSSNKFGISGLFGKDKDTTDDFTRREKDERKREEKEKKAREKEQKQYEKERKKAKKRDDDEDDELGVGSALSWKMSKKMKPSSDTLVPPDDTRLQPKLQSVLSVVSTTDSSTLRENDNGSSTATLAGAARRPKLTISPTAVPQVRTNNEVSRPDSDSDSSLSVSSPVFAHIENSDGSFDEDDLYGSGRPRQGYRYGGYHPSPAKLAQKTIQSTPVGASRHPVSSNIGADPEKDKENDDIHVAPPHASENGRRGGGGGDRGEWIVLDLGSDQGTSSRTIAVRCHSDILELQPFRVFCAYFTATYRLPWLQISYLRRSLRRFLKPTPLCQRRLPLFAVLSRRLHPHILAMDPRTNSMPKRNRHRMEHH</sequence>
<feature type="region of interest" description="Disordered" evidence="1">
    <location>
        <begin position="128"/>
        <end position="375"/>
    </location>
</feature>
<dbReference type="Proteomes" id="UP000054270">
    <property type="component" value="Unassembled WGS sequence"/>
</dbReference>
<organism evidence="2 3">
    <name type="scientific">Hypholoma sublateritium (strain FD-334 SS-4)</name>
    <dbReference type="NCBI Taxonomy" id="945553"/>
    <lineage>
        <taxon>Eukaryota</taxon>
        <taxon>Fungi</taxon>
        <taxon>Dikarya</taxon>
        <taxon>Basidiomycota</taxon>
        <taxon>Agaricomycotina</taxon>
        <taxon>Agaricomycetes</taxon>
        <taxon>Agaricomycetidae</taxon>
        <taxon>Agaricales</taxon>
        <taxon>Agaricineae</taxon>
        <taxon>Strophariaceae</taxon>
        <taxon>Hypholoma</taxon>
    </lineage>
</organism>
<evidence type="ECO:0000256" key="1">
    <source>
        <dbReference type="SAM" id="MobiDB-lite"/>
    </source>
</evidence>
<dbReference type="AlphaFoldDB" id="A0A0D2L915"/>
<feature type="compositionally biased region" description="Polar residues" evidence="1">
    <location>
        <begin position="326"/>
        <end position="344"/>
    </location>
</feature>
<evidence type="ECO:0000313" key="2">
    <source>
        <dbReference type="EMBL" id="KJA23677.1"/>
    </source>
</evidence>
<evidence type="ECO:0000313" key="3">
    <source>
        <dbReference type="Proteomes" id="UP000054270"/>
    </source>
</evidence>
<feature type="region of interest" description="Disordered" evidence="1">
    <location>
        <begin position="12"/>
        <end position="103"/>
    </location>
</feature>
<feature type="compositionally biased region" description="Low complexity" evidence="1">
    <location>
        <begin position="216"/>
        <end position="229"/>
    </location>
</feature>